<dbReference type="AlphaFoldDB" id="A0A8K0CAR8"/>
<reference evidence="2" key="1">
    <citation type="submission" date="2019-08" db="EMBL/GenBank/DDBJ databases">
        <title>The genome of the North American firefly Photinus pyralis.</title>
        <authorList>
            <consortium name="Photinus pyralis genome working group"/>
            <person name="Fallon T.R."/>
            <person name="Sander Lower S.E."/>
            <person name="Weng J.-K."/>
        </authorList>
    </citation>
    <scope>NUCLEOTIDE SEQUENCE</scope>
    <source>
        <strain evidence="2">TRF0915ILg1</strain>
        <tissue evidence="2">Whole body</tissue>
    </source>
</reference>
<dbReference type="OrthoDB" id="6695974at2759"/>
<name>A0A8K0CAR8_IGNLU</name>
<sequence length="115" mass="13406">MEFQMSQNDQNIEIFTNDRSLISQDLWNIPSDNSMDNNDEYFGWTNDLKIDEEKFTRSSNENVDSKIPRKRKLSDNSNESLKIKTVNGYKTLRDPLGTLETSEKTGNPKRNNIQN</sequence>
<keyword evidence="3" id="KW-1185">Reference proteome</keyword>
<gene>
    <name evidence="2" type="ORF">ILUMI_22107</name>
</gene>
<protein>
    <submittedName>
        <fullName evidence="2">Uncharacterized protein</fullName>
    </submittedName>
</protein>
<feature type="compositionally biased region" description="Polar residues" evidence="1">
    <location>
        <begin position="104"/>
        <end position="115"/>
    </location>
</feature>
<feature type="region of interest" description="Disordered" evidence="1">
    <location>
        <begin position="56"/>
        <end position="79"/>
    </location>
</feature>
<dbReference type="EMBL" id="VTPC01090237">
    <property type="protein sequence ID" value="KAF2884060.1"/>
    <property type="molecule type" value="Genomic_DNA"/>
</dbReference>
<evidence type="ECO:0000256" key="1">
    <source>
        <dbReference type="SAM" id="MobiDB-lite"/>
    </source>
</evidence>
<feature type="region of interest" description="Disordered" evidence="1">
    <location>
        <begin position="92"/>
        <end position="115"/>
    </location>
</feature>
<evidence type="ECO:0000313" key="2">
    <source>
        <dbReference type="EMBL" id="KAF2884060.1"/>
    </source>
</evidence>
<proteinExistence type="predicted"/>
<dbReference type="Proteomes" id="UP000801492">
    <property type="component" value="Unassembled WGS sequence"/>
</dbReference>
<organism evidence="2 3">
    <name type="scientific">Ignelater luminosus</name>
    <name type="common">Cucubano</name>
    <name type="synonym">Pyrophorus luminosus</name>
    <dbReference type="NCBI Taxonomy" id="2038154"/>
    <lineage>
        <taxon>Eukaryota</taxon>
        <taxon>Metazoa</taxon>
        <taxon>Ecdysozoa</taxon>
        <taxon>Arthropoda</taxon>
        <taxon>Hexapoda</taxon>
        <taxon>Insecta</taxon>
        <taxon>Pterygota</taxon>
        <taxon>Neoptera</taxon>
        <taxon>Endopterygota</taxon>
        <taxon>Coleoptera</taxon>
        <taxon>Polyphaga</taxon>
        <taxon>Elateriformia</taxon>
        <taxon>Elateroidea</taxon>
        <taxon>Elateridae</taxon>
        <taxon>Agrypninae</taxon>
        <taxon>Pyrophorini</taxon>
        <taxon>Ignelater</taxon>
    </lineage>
</organism>
<accession>A0A8K0CAR8</accession>
<comment type="caution">
    <text evidence="2">The sequence shown here is derived from an EMBL/GenBank/DDBJ whole genome shotgun (WGS) entry which is preliminary data.</text>
</comment>
<evidence type="ECO:0000313" key="3">
    <source>
        <dbReference type="Proteomes" id="UP000801492"/>
    </source>
</evidence>
<feature type="non-terminal residue" evidence="2">
    <location>
        <position position="115"/>
    </location>
</feature>